<feature type="compositionally biased region" description="Acidic residues" evidence="15">
    <location>
        <begin position="73"/>
        <end position="91"/>
    </location>
</feature>
<feature type="compositionally biased region" description="Basic and acidic residues" evidence="15">
    <location>
        <begin position="58"/>
        <end position="71"/>
    </location>
</feature>
<feature type="binding site" evidence="14">
    <location>
        <position position="273"/>
    </location>
    <ligand>
        <name>ATP</name>
        <dbReference type="ChEBI" id="CHEBI:30616"/>
    </ligand>
</feature>
<name>A0A6P6YLN9_DERPT</name>
<evidence type="ECO:0000256" key="12">
    <source>
        <dbReference type="ARBA" id="ARBA00047899"/>
    </source>
</evidence>
<evidence type="ECO:0000256" key="5">
    <source>
        <dbReference type="ARBA" id="ARBA00022679"/>
    </source>
</evidence>
<dbReference type="AlphaFoldDB" id="A0A6P6YLN9"/>
<evidence type="ECO:0000256" key="1">
    <source>
        <dbReference type="ARBA" id="ARBA00001946"/>
    </source>
</evidence>
<protein>
    <recommendedName>
        <fullName evidence="3">non-specific serine/threonine protein kinase</fullName>
        <ecNumber evidence="3">2.7.11.1</ecNumber>
    </recommendedName>
</protein>
<dbReference type="SUPFAM" id="SSF56112">
    <property type="entry name" value="Protein kinase-like (PK-like)"/>
    <property type="match status" value="1"/>
</dbReference>
<keyword evidence="5" id="KW-0808">Transferase</keyword>
<keyword evidence="8" id="KW-0418">Kinase</keyword>
<evidence type="ECO:0000256" key="7">
    <source>
        <dbReference type="ARBA" id="ARBA00022741"/>
    </source>
</evidence>
<keyword evidence="7 14" id="KW-0547">Nucleotide-binding</keyword>
<dbReference type="GO" id="GO:0004674">
    <property type="term" value="F:protein serine/threonine kinase activity"/>
    <property type="evidence" value="ECO:0007669"/>
    <property type="project" value="UniProtKB-KW"/>
</dbReference>
<dbReference type="PROSITE" id="PS00108">
    <property type="entry name" value="PROTEIN_KINASE_ST"/>
    <property type="match status" value="1"/>
</dbReference>
<organism evidence="17 18">
    <name type="scientific">Dermatophagoides pteronyssinus</name>
    <name type="common">European house dust mite</name>
    <dbReference type="NCBI Taxonomy" id="6956"/>
    <lineage>
        <taxon>Eukaryota</taxon>
        <taxon>Metazoa</taxon>
        <taxon>Ecdysozoa</taxon>
        <taxon>Arthropoda</taxon>
        <taxon>Chelicerata</taxon>
        <taxon>Arachnida</taxon>
        <taxon>Acari</taxon>
        <taxon>Acariformes</taxon>
        <taxon>Sarcoptiformes</taxon>
        <taxon>Astigmata</taxon>
        <taxon>Psoroptidia</taxon>
        <taxon>Analgoidea</taxon>
        <taxon>Pyroglyphidae</taxon>
        <taxon>Dermatophagoidinae</taxon>
        <taxon>Dermatophagoides</taxon>
    </lineage>
</organism>
<dbReference type="Pfam" id="PF00069">
    <property type="entry name" value="Pkinase"/>
    <property type="match status" value="1"/>
</dbReference>
<dbReference type="InterPro" id="IPR017441">
    <property type="entry name" value="Protein_kinase_ATP_BS"/>
</dbReference>
<evidence type="ECO:0000256" key="9">
    <source>
        <dbReference type="ARBA" id="ARBA00022840"/>
    </source>
</evidence>
<sequence>MKIIDISNDNNENNVDEDNQQQQQDFATNQRPEQQQQQQSININNDNLEDNDDDDNNDSEKEMMEEERQFIFEDVDSDDNVSDDDDDDSDSLEISTTIKNHNHQPLSQRRNNYIVDLVDDYPNVVTNHHHHRAKDYGSAGVHKSTDSGNDDDEDDDDDDNDALDSDSLNDDDGGSMLRMSNPIPIPDEFGTIKNVAAVGGGNNNNRTKHHHRRRIHHHRRKKRITTNINSSSVGAINFSDLYYLSGEVLGEGAYASVHECRSFEHDQKRYAVKVIEKGERGHSRSRVFREIEIFFKCRGHQNIIQFVEYFEDNDRFYLIFEKVEGGQLLAHIQKRIHFTEHEASQIVRDIANALKFLHSRGIAHRDLKPENILCYSESQVCPVKICDFDLGSGIIPSDSSPVSTPELLTPVGSAEFMAPEVVDAFMGEASPYDKRCDLWSLGVITYILLCGYPPFYGCCGSDCGWERGEFCQACQDQLFNCIQKGIYDFPEREWAYISEEAKDLIRHLLVKDASQRYTAEMVLNHPWVQYGGPRTFLQTPKIIRRNNSAKDLAAFAESANAMKRLFIKNLYSNSISLVAELGSQNSRQKLFSHIERSDEGDSGTDHECNSALGDGSESYGLQFALQHTSTDSDATAASGGSDHSPPLKFISNDLDYLVVQQQQQTQQQNNDDMMNDKMSTFDYYRQRLQMEQQQQFQPVARDRNYSFGQQQQQANNNNRINNLTRQAIFRNGKNNGRMNQPPRIRMTLSLDRKSIPGIVLI</sequence>
<evidence type="ECO:0000256" key="6">
    <source>
        <dbReference type="ARBA" id="ARBA00022723"/>
    </source>
</evidence>
<dbReference type="Gene3D" id="3.30.200.20">
    <property type="entry name" value="Phosphorylase Kinase, domain 1"/>
    <property type="match status" value="1"/>
</dbReference>
<dbReference type="GO" id="GO:0005524">
    <property type="term" value="F:ATP binding"/>
    <property type="evidence" value="ECO:0007669"/>
    <property type="project" value="UniProtKB-UniRule"/>
</dbReference>
<evidence type="ECO:0000313" key="18">
    <source>
        <dbReference type="RefSeq" id="XP_027206117.1"/>
    </source>
</evidence>
<dbReference type="KEGG" id="dpte:113799651"/>
<dbReference type="Proteomes" id="UP000515146">
    <property type="component" value="Unplaced"/>
</dbReference>
<dbReference type="OMA" id="NDANQQY"/>
<dbReference type="InterPro" id="IPR000719">
    <property type="entry name" value="Prot_kinase_dom"/>
</dbReference>
<feature type="domain" description="Protein kinase" evidence="16">
    <location>
        <begin position="243"/>
        <end position="528"/>
    </location>
</feature>
<reference evidence="18" key="1">
    <citation type="submission" date="2025-08" db="UniProtKB">
        <authorList>
            <consortium name="RefSeq"/>
        </authorList>
    </citation>
    <scope>IDENTIFICATION</scope>
    <source>
        <strain evidence="18">Airmid</strain>
    </source>
</reference>
<dbReference type="OrthoDB" id="5794026at2759"/>
<evidence type="ECO:0000256" key="4">
    <source>
        <dbReference type="ARBA" id="ARBA00022527"/>
    </source>
</evidence>
<dbReference type="RefSeq" id="XP_027206117.1">
    <property type="nucleotide sequence ID" value="XM_027350316.1"/>
</dbReference>
<dbReference type="PANTHER" id="PTHR24349">
    <property type="entry name" value="SERINE/THREONINE-PROTEIN KINASE"/>
    <property type="match status" value="1"/>
</dbReference>
<evidence type="ECO:0000256" key="14">
    <source>
        <dbReference type="PROSITE-ProRule" id="PRU10141"/>
    </source>
</evidence>
<feature type="compositionally biased region" description="Acidic residues" evidence="15">
    <location>
        <begin position="47"/>
        <end position="57"/>
    </location>
</feature>
<evidence type="ECO:0000259" key="16">
    <source>
        <dbReference type="PROSITE" id="PS50011"/>
    </source>
</evidence>
<dbReference type="CTD" id="44672"/>
<evidence type="ECO:0000256" key="8">
    <source>
        <dbReference type="ARBA" id="ARBA00022777"/>
    </source>
</evidence>
<dbReference type="EC" id="2.7.11.1" evidence="3"/>
<evidence type="ECO:0000256" key="3">
    <source>
        <dbReference type="ARBA" id="ARBA00012513"/>
    </source>
</evidence>
<evidence type="ECO:0000256" key="10">
    <source>
        <dbReference type="ARBA" id="ARBA00022842"/>
    </source>
</evidence>
<dbReference type="InterPro" id="IPR011009">
    <property type="entry name" value="Kinase-like_dom_sf"/>
</dbReference>
<dbReference type="FunFam" id="3.30.200.20:FF:000093">
    <property type="entry name" value="Putative map kinase-interacting serine/threonine-protein kinase 1"/>
    <property type="match status" value="1"/>
</dbReference>
<evidence type="ECO:0000256" key="15">
    <source>
        <dbReference type="SAM" id="MobiDB-lite"/>
    </source>
</evidence>
<comment type="similarity">
    <text evidence="2">Belongs to the protein kinase superfamily. CAMK Ser/Thr protein kinase family.</text>
</comment>
<dbReference type="FunFam" id="1.10.510.10:FF:000119">
    <property type="entry name" value="Putative map kinase-interacting serine/threonine-protein kinase 1"/>
    <property type="match status" value="1"/>
</dbReference>
<keyword evidence="17" id="KW-1185">Reference proteome</keyword>
<evidence type="ECO:0000256" key="2">
    <source>
        <dbReference type="ARBA" id="ARBA00006692"/>
    </source>
</evidence>
<keyword evidence="4" id="KW-0723">Serine/threonine-protein kinase</keyword>
<dbReference type="Gene3D" id="1.10.510.10">
    <property type="entry name" value="Transferase(Phosphotransferase) domain 1"/>
    <property type="match status" value="1"/>
</dbReference>
<dbReference type="SMART" id="SM00220">
    <property type="entry name" value="S_TKc"/>
    <property type="match status" value="1"/>
</dbReference>
<comment type="cofactor">
    <cofactor evidence="1">
        <name>Mg(2+)</name>
        <dbReference type="ChEBI" id="CHEBI:18420"/>
    </cofactor>
</comment>
<evidence type="ECO:0000313" key="17">
    <source>
        <dbReference type="Proteomes" id="UP000515146"/>
    </source>
</evidence>
<feature type="region of interest" description="Disordered" evidence="15">
    <location>
        <begin position="130"/>
        <end position="184"/>
    </location>
</feature>
<keyword evidence="6" id="KW-0479">Metal-binding</keyword>
<dbReference type="InterPro" id="IPR050205">
    <property type="entry name" value="CDPK_Ser/Thr_kinases"/>
</dbReference>
<comment type="catalytic activity">
    <reaction evidence="12">
        <text>L-threonyl-[protein] + ATP = O-phospho-L-threonyl-[protein] + ADP + H(+)</text>
        <dbReference type="Rhea" id="RHEA:46608"/>
        <dbReference type="Rhea" id="RHEA-COMP:11060"/>
        <dbReference type="Rhea" id="RHEA-COMP:11605"/>
        <dbReference type="ChEBI" id="CHEBI:15378"/>
        <dbReference type="ChEBI" id="CHEBI:30013"/>
        <dbReference type="ChEBI" id="CHEBI:30616"/>
        <dbReference type="ChEBI" id="CHEBI:61977"/>
        <dbReference type="ChEBI" id="CHEBI:456216"/>
        <dbReference type="EC" id="2.7.11.1"/>
    </reaction>
</comment>
<evidence type="ECO:0000256" key="11">
    <source>
        <dbReference type="ARBA" id="ARBA00022845"/>
    </source>
</evidence>
<keyword evidence="11" id="KW-0810">Translation regulation</keyword>
<dbReference type="PROSITE" id="PS00107">
    <property type="entry name" value="PROTEIN_KINASE_ATP"/>
    <property type="match status" value="1"/>
</dbReference>
<dbReference type="GO" id="GO:0046872">
    <property type="term" value="F:metal ion binding"/>
    <property type="evidence" value="ECO:0007669"/>
    <property type="project" value="UniProtKB-KW"/>
</dbReference>
<feature type="region of interest" description="Disordered" evidence="15">
    <location>
        <begin position="1"/>
        <end position="107"/>
    </location>
</feature>
<keyword evidence="10" id="KW-0460">Magnesium</keyword>
<dbReference type="GO" id="GO:0006417">
    <property type="term" value="P:regulation of translation"/>
    <property type="evidence" value="ECO:0007669"/>
    <property type="project" value="UniProtKB-KW"/>
</dbReference>
<keyword evidence="9 14" id="KW-0067">ATP-binding</keyword>
<feature type="compositionally biased region" description="Low complexity" evidence="15">
    <location>
        <begin position="34"/>
        <end position="46"/>
    </location>
</feature>
<dbReference type="PROSITE" id="PS50011">
    <property type="entry name" value="PROTEIN_KINASE_DOM"/>
    <property type="match status" value="1"/>
</dbReference>
<evidence type="ECO:0000256" key="13">
    <source>
        <dbReference type="ARBA" id="ARBA00048679"/>
    </source>
</evidence>
<proteinExistence type="inferred from homology"/>
<feature type="compositionally biased region" description="Acidic residues" evidence="15">
    <location>
        <begin position="148"/>
        <end position="173"/>
    </location>
</feature>
<accession>A0A6P6YLN9</accession>
<gene>
    <name evidence="18" type="primary">LOC113799651</name>
</gene>
<dbReference type="InParanoid" id="A0A6P6YLN9"/>
<comment type="catalytic activity">
    <reaction evidence="13">
        <text>L-seryl-[protein] + ATP = O-phospho-L-seryl-[protein] + ADP + H(+)</text>
        <dbReference type="Rhea" id="RHEA:17989"/>
        <dbReference type="Rhea" id="RHEA-COMP:9863"/>
        <dbReference type="Rhea" id="RHEA-COMP:11604"/>
        <dbReference type="ChEBI" id="CHEBI:15378"/>
        <dbReference type="ChEBI" id="CHEBI:29999"/>
        <dbReference type="ChEBI" id="CHEBI:30616"/>
        <dbReference type="ChEBI" id="CHEBI:83421"/>
        <dbReference type="ChEBI" id="CHEBI:456216"/>
        <dbReference type="EC" id="2.7.11.1"/>
    </reaction>
</comment>
<feature type="compositionally biased region" description="Polar residues" evidence="15">
    <location>
        <begin position="92"/>
        <end position="107"/>
    </location>
</feature>
<dbReference type="InterPro" id="IPR008271">
    <property type="entry name" value="Ser/Thr_kinase_AS"/>
</dbReference>